<dbReference type="AlphaFoldDB" id="X1DD00"/>
<evidence type="ECO:0000313" key="2">
    <source>
        <dbReference type="EMBL" id="GAH02934.1"/>
    </source>
</evidence>
<keyword evidence="1" id="KW-1133">Transmembrane helix</keyword>
<organism evidence="2">
    <name type="scientific">marine sediment metagenome</name>
    <dbReference type="NCBI Taxonomy" id="412755"/>
    <lineage>
        <taxon>unclassified sequences</taxon>
        <taxon>metagenomes</taxon>
        <taxon>ecological metagenomes</taxon>
    </lineage>
</organism>
<keyword evidence="1" id="KW-0812">Transmembrane</keyword>
<feature type="non-terminal residue" evidence="2">
    <location>
        <position position="1"/>
    </location>
</feature>
<dbReference type="EMBL" id="BART01028258">
    <property type="protein sequence ID" value="GAH02934.1"/>
    <property type="molecule type" value="Genomic_DNA"/>
</dbReference>
<proteinExistence type="predicted"/>
<sequence>APQRKSVPCLLFGAYFSLLVVGALHKMTSKTIVGNYKKKRII</sequence>
<name>X1DD00_9ZZZZ</name>
<feature type="transmembrane region" description="Helical" evidence="1">
    <location>
        <begin position="7"/>
        <end position="25"/>
    </location>
</feature>
<keyword evidence="1" id="KW-0472">Membrane</keyword>
<protein>
    <submittedName>
        <fullName evidence="2">Uncharacterized protein</fullName>
    </submittedName>
</protein>
<reference evidence="2" key="1">
    <citation type="journal article" date="2014" name="Front. Microbiol.">
        <title>High frequency of phylogenetically diverse reductive dehalogenase-homologous genes in deep subseafloor sedimentary metagenomes.</title>
        <authorList>
            <person name="Kawai M."/>
            <person name="Futagami T."/>
            <person name="Toyoda A."/>
            <person name="Takaki Y."/>
            <person name="Nishi S."/>
            <person name="Hori S."/>
            <person name="Arai W."/>
            <person name="Tsubouchi T."/>
            <person name="Morono Y."/>
            <person name="Uchiyama I."/>
            <person name="Ito T."/>
            <person name="Fujiyama A."/>
            <person name="Inagaki F."/>
            <person name="Takami H."/>
        </authorList>
    </citation>
    <scope>NUCLEOTIDE SEQUENCE</scope>
    <source>
        <strain evidence="2">Expedition CK06-06</strain>
    </source>
</reference>
<comment type="caution">
    <text evidence="2">The sequence shown here is derived from an EMBL/GenBank/DDBJ whole genome shotgun (WGS) entry which is preliminary data.</text>
</comment>
<accession>X1DD00</accession>
<evidence type="ECO:0000256" key="1">
    <source>
        <dbReference type="SAM" id="Phobius"/>
    </source>
</evidence>
<gene>
    <name evidence="2" type="ORF">S01H4_49876</name>
</gene>